<reference evidence="17" key="1">
    <citation type="submission" date="2017-04" db="EMBL/GenBank/DDBJ databases">
        <authorList>
            <person name="Varghese N."/>
            <person name="Submissions S."/>
        </authorList>
    </citation>
    <scope>NUCLEOTIDE SEQUENCE [LARGE SCALE GENOMIC DNA]</scope>
    <source>
        <strain evidence="17">RKEM611</strain>
    </source>
</reference>
<sequence length="376" mass="41060">MLNRVGEAIEAIRNGRMVIMVDDEDRENEGDLVLAAECVTPEQINFLAKYARGLICLTLEPELVDALKLPMMEDSTKRLPTQGTAFTVSIEARDGVTTGISAADRAHTIQVAIANGAKPEDIVVPGHIFPLKARPGGVLERAGHTEGSVDIAKMAGYKGAGVICEIMNDDGTMARMSDLETFAKEHNIPIIAIADLIQYRLLKETMVEEVERQEILTDAGPFTGVLFRNLVDRSEHLAILKGDGFENHVVDVRVHGQKNLCDAIGSRDAGSGKRLAYGLDMLKQVDRGILIYLTRSEQSLVPEFEELISDFQKKPKESKANKKAPGVDVRLHGTGAQILRSLGVSKMRIHTTSPMALKGLSGFGLEIVETNVFSYK</sequence>
<evidence type="ECO:0000256" key="14">
    <source>
        <dbReference type="HAMAP-Rule" id="MF_00180"/>
    </source>
</evidence>
<evidence type="ECO:0000256" key="6">
    <source>
        <dbReference type="ARBA" id="ARBA00008976"/>
    </source>
</evidence>
<dbReference type="InterPro" id="IPR036144">
    <property type="entry name" value="RibA-like_sf"/>
</dbReference>
<comment type="similarity">
    <text evidence="6">In the C-terminal section; belongs to the GTP cyclohydrolase II family.</text>
</comment>
<evidence type="ECO:0000256" key="13">
    <source>
        <dbReference type="ARBA" id="ARBA00023239"/>
    </source>
</evidence>
<comment type="catalytic activity">
    <reaction evidence="1 14">
        <text>D-ribulose 5-phosphate = (2S)-2-hydroxy-3-oxobutyl phosphate + formate + H(+)</text>
        <dbReference type="Rhea" id="RHEA:18457"/>
        <dbReference type="ChEBI" id="CHEBI:15378"/>
        <dbReference type="ChEBI" id="CHEBI:15740"/>
        <dbReference type="ChEBI" id="CHEBI:58121"/>
        <dbReference type="ChEBI" id="CHEBI:58830"/>
        <dbReference type="EC" id="4.1.99.12"/>
    </reaction>
</comment>
<evidence type="ECO:0000256" key="5">
    <source>
        <dbReference type="ARBA" id="ARBA00005520"/>
    </source>
</evidence>
<keyword evidence="10 14" id="KW-0479">Metal-binding</keyword>
<keyword evidence="17" id="KW-1185">Reference proteome</keyword>
<dbReference type="GO" id="GO:0003935">
    <property type="term" value="F:GTP cyclohydrolase II activity"/>
    <property type="evidence" value="ECO:0007669"/>
    <property type="project" value="TreeGrafter"/>
</dbReference>
<dbReference type="GO" id="GO:0000287">
    <property type="term" value="F:magnesium ion binding"/>
    <property type="evidence" value="ECO:0007669"/>
    <property type="project" value="UniProtKB-UniRule"/>
</dbReference>
<dbReference type="UniPathway" id="UPA00275">
    <property type="reaction ID" value="UER00399"/>
</dbReference>
<evidence type="ECO:0000313" key="17">
    <source>
        <dbReference type="Proteomes" id="UP000192907"/>
    </source>
</evidence>
<dbReference type="EC" id="4.1.99.12" evidence="7 14"/>
<feature type="domain" description="GTP cyclohydrolase II" evidence="15">
    <location>
        <begin position="212"/>
        <end position="370"/>
    </location>
</feature>
<evidence type="ECO:0000256" key="12">
    <source>
        <dbReference type="ARBA" id="ARBA00023211"/>
    </source>
</evidence>
<feature type="binding site" evidence="14">
    <location>
        <begin position="26"/>
        <end position="27"/>
    </location>
    <ligand>
        <name>D-ribulose 5-phosphate</name>
        <dbReference type="ChEBI" id="CHEBI:58121"/>
    </ligand>
</feature>
<keyword evidence="9 14" id="KW-0686">Riboflavin biosynthesis</keyword>
<gene>
    <name evidence="14" type="primary">ribB</name>
    <name evidence="16" type="ORF">SAMN06296036_12548</name>
</gene>
<evidence type="ECO:0000256" key="1">
    <source>
        <dbReference type="ARBA" id="ARBA00000141"/>
    </source>
</evidence>
<keyword evidence="11 14" id="KW-0460">Magnesium</keyword>
<proteinExistence type="inferred from homology"/>
<comment type="cofactor">
    <cofactor evidence="14">
        <name>Mg(2+)</name>
        <dbReference type="ChEBI" id="CHEBI:18420"/>
    </cofactor>
    <cofactor evidence="14">
        <name>Mn(2+)</name>
        <dbReference type="ChEBI" id="CHEBI:29035"/>
    </cofactor>
    <text evidence="14">Binds 2 divalent metal cations per subunit. Magnesium or manganese.</text>
</comment>
<dbReference type="InterPro" id="IPR017945">
    <property type="entry name" value="DHBP_synth_RibB-like_a/b_dom"/>
</dbReference>
<evidence type="ECO:0000256" key="7">
    <source>
        <dbReference type="ARBA" id="ARBA00012153"/>
    </source>
</evidence>
<feature type="binding site" evidence="14">
    <location>
        <position position="27"/>
    </location>
    <ligand>
        <name>Mg(2+)</name>
        <dbReference type="ChEBI" id="CHEBI:18420"/>
        <label>2</label>
    </ligand>
</feature>
<dbReference type="Gene3D" id="3.90.870.10">
    <property type="entry name" value="DHBP synthase"/>
    <property type="match status" value="1"/>
</dbReference>
<dbReference type="EMBL" id="FWZT01000025">
    <property type="protein sequence ID" value="SMF69765.1"/>
    <property type="molecule type" value="Genomic_DNA"/>
</dbReference>
<dbReference type="Pfam" id="PF00925">
    <property type="entry name" value="GTP_cyclohydro2"/>
    <property type="match status" value="1"/>
</dbReference>
<evidence type="ECO:0000259" key="15">
    <source>
        <dbReference type="Pfam" id="PF00925"/>
    </source>
</evidence>
<evidence type="ECO:0000256" key="10">
    <source>
        <dbReference type="ARBA" id="ARBA00022723"/>
    </source>
</evidence>
<accession>A0A1Y6CR68</accession>
<dbReference type="HAMAP" id="MF_00180">
    <property type="entry name" value="RibB"/>
    <property type="match status" value="1"/>
</dbReference>
<feature type="binding site" evidence="14">
    <location>
        <position position="31"/>
    </location>
    <ligand>
        <name>D-ribulose 5-phosphate</name>
        <dbReference type="ChEBI" id="CHEBI:58121"/>
    </ligand>
</feature>
<dbReference type="InterPro" id="IPR000422">
    <property type="entry name" value="DHBP_synthase_RibB"/>
</dbReference>
<keyword evidence="16" id="KW-0378">Hydrolase</keyword>
<dbReference type="GO" id="GO:0030145">
    <property type="term" value="F:manganese ion binding"/>
    <property type="evidence" value="ECO:0007669"/>
    <property type="project" value="UniProtKB-UniRule"/>
</dbReference>
<dbReference type="FunFam" id="3.90.870.10:FF:000001">
    <property type="entry name" value="Riboflavin biosynthesis protein RibBA"/>
    <property type="match status" value="1"/>
</dbReference>
<keyword evidence="12 14" id="KW-0464">Manganese</keyword>
<comment type="similarity">
    <text evidence="5">In the N-terminal section; belongs to the DHBP synthase family.</text>
</comment>
<evidence type="ECO:0000313" key="16">
    <source>
        <dbReference type="EMBL" id="SMF69765.1"/>
    </source>
</evidence>
<dbReference type="PANTHER" id="PTHR21327:SF18">
    <property type="entry name" value="3,4-DIHYDROXY-2-BUTANONE 4-PHOSPHATE SYNTHASE"/>
    <property type="match status" value="1"/>
</dbReference>
<dbReference type="Pfam" id="PF00926">
    <property type="entry name" value="DHBP_synthase"/>
    <property type="match status" value="1"/>
</dbReference>
<feature type="site" description="Essential for catalytic activity" evidence="14">
    <location>
        <position position="165"/>
    </location>
</feature>
<keyword evidence="13 14" id="KW-0456">Lyase</keyword>
<dbReference type="OrthoDB" id="5288730at2"/>
<dbReference type="SUPFAM" id="SSF55821">
    <property type="entry name" value="YrdC/RibB"/>
    <property type="match status" value="1"/>
</dbReference>
<dbReference type="Proteomes" id="UP000192907">
    <property type="component" value="Unassembled WGS sequence"/>
</dbReference>
<dbReference type="PIRSF" id="PIRSF001259">
    <property type="entry name" value="RibA"/>
    <property type="match status" value="1"/>
</dbReference>
<feature type="binding site" evidence="14">
    <location>
        <begin position="141"/>
        <end position="145"/>
    </location>
    <ligand>
        <name>D-ribulose 5-phosphate</name>
        <dbReference type="ChEBI" id="CHEBI:58121"/>
    </ligand>
</feature>
<evidence type="ECO:0000256" key="8">
    <source>
        <dbReference type="ARBA" id="ARBA00018836"/>
    </source>
</evidence>
<evidence type="ECO:0000256" key="4">
    <source>
        <dbReference type="ARBA" id="ARBA00004904"/>
    </source>
</evidence>
<dbReference type="GO" id="GO:0008686">
    <property type="term" value="F:3,4-dihydroxy-2-butanone-4-phosphate synthase activity"/>
    <property type="evidence" value="ECO:0007669"/>
    <property type="project" value="UniProtKB-UniRule"/>
</dbReference>
<dbReference type="STRING" id="1513793.SAMN06296036_12548"/>
<comment type="subunit">
    <text evidence="14">Homodimer.</text>
</comment>
<dbReference type="PANTHER" id="PTHR21327">
    <property type="entry name" value="GTP CYCLOHYDROLASE II-RELATED"/>
    <property type="match status" value="1"/>
</dbReference>
<organism evidence="16 17">
    <name type="scientific">Pseudobacteriovorax antillogorgiicola</name>
    <dbReference type="NCBI Taxonomy" id="1513793"/>
    <lineage>
        <taxon>Bacteria</taxon>
        <taxon>Pseudomonadati</taxon>
        <taxon>Bdellovibrionota</taxon>
        <taxon>Oligoflexia</taxon>
        <taxon>Oligoflexales</taxon>
        <taxon>Pseudobacteriovoracaceae</taxon>
        <taxon>Pseudobacteriovorax</taxon>
    </lineage>
</organism>
<feature type="binding site" evidence="14">
    <location>
        <position position="144"/>
    </location>
    <ligand>
        <name>Mg(2+)</name>
        <dbReference type="ChEBI" id="CHEBI:18420"/>
        <label>2</label>
    </ligand>
</feature>
<evidence type="ECO:0000256" key="3">
    <source>
        <dbReference type="ARBA" id="ARBA00002284"/>
    </source>
</evidence>
<dbReference type="SUPFAM" id="SSF142695">
    <property type="entry name" value="RibA-like"/>
    <property type="match status" value="1"/>
</dbReference>
<comment type="pathway">
    <text evidence="4 14">Cofactor biosynthesis; riboflavin biosynthesis; 2-hydroxy-3-oxobutyl phosphate from D-ribulose 5-phosphate: step 1/1.</text>
</comment>
<evidence type="ECO:0000256" key="9">
    <source>
        <dbReference type="ARBA" id="ARBA00022619"/>
    </source>
</evidence>
<dbReference type="GO" id="GO:0009231">
    <property type="term" value="P:riboflavin biosynthetic process"/>
    <property type="evidence" value="ECO:0007669"/>
    <property type="project" value="UniProtKB-UniRule"/>
</dbReference>
<dbReference type="Gene3D" id="3.40.50.10990">
    <property type="entry name" value="GTP cyclohydrolase II"/>
    <property type="match status" value="1"/>
</dbReference>
<comment type="similarity">
    <text evidence="14">Belongs to the DHBP synthase family.</text>
</comment>
<comment type="function">
    <text evidence="3 14">Catalyzes the conversion of D-ribulose 5-phosphate to formate and 3,4-dihydroxy-2-butanone 4-phosphate.</text>
</comment>
<name>A0A1Y6CR68_9BACT</name>
<evidence type="ECO:0000256" key="11">
    <source>
        <dbReference type="ARBA" id="ARBA00022842"/>
    </source>
</evidence>
<dbReference type="InterPro" id="IPR032677">
    <property type="entry name" value="GTP_cyclohydro_II"/>
</dbReference>
<feature type="site" description="Essential for catalytic activity" evidence="14">
    <location>
        <position position="127"/>
    </location>
</feature>
<dbReference type="AlphaFoldDB" id="A0A1Y6CR68"/>
<feature type="binding site" evidence="14">
    <location>
        <position position="27"/>
    </location>
    <ligand>
        <name>Mg(2+)</name>
        <dbReference type="ChEBI" id="CHEBI:18420"/>
        <label>1</label>
    </ligand>
</feature>
<dbReference type="GO" id="GO:0005829">
    <property type="term" value="C:cytosol"/>
    <property type="evidence" value="ECO:0007669"/>
    <property type="project" value="TreeGrafter"/>
</dbReference>
<comment type="cofactor">
    <cofactor evidence="2">
        <name>Mn(2+)</name>
        <dbReference type="ChEBI" id="CHEBI:29035"/>
    </cofactor>
</comment>
<protein>
    <recommendedName>
        <fullName evidence="8 14">3,4-dihydroxy-2-butanone 4-phosphate synthase</fullName>
        <shortName evidence="14">DHBP synthase</shortName>
        <ecNumber evidence="7 14">4.1.99.12</ecNumber>
    </recommendedName>
</protein>
<dbReference type="NCBIfam" id="TIGR00506">
    <property type="entry name" value="ribB"/>
    <property type="match status" value="1"/>
</dbReference>
<evidence type="ECO:0000256" key="2">
    <source>
        <dbReference type="ARBA" id="ARBA00001936"/>
    </source>
</evidence>